<comment type="catalytic activity">
    <reaction evidence="7">
        <text>O-phospho-L-tyrosyl-[protein] + H2O = L-tyrosyl-[protein] + phosphate</text>
        <dbReference type="Rhea" id="RHEA:10684"/>
        <dbReference type="Rhea" id="RHEA-COMP:10136"/>
        <dbReference type="Rhea" id="RHEA-COMP:20101"/>
        <dbReference type="ChEBI" id="CHEBI:15377"/>
        <dbReference type="ChEBI" id="CHEBI:43474"/>
        <dbReference type="ChEBI" id="CHEBI:46858"/>
        <dbReference type="ChEBI" id="CHEBI:61978"/>
        <dbReference type="EC" id="3.1.3.48"/>
    </reaction>
</comment>
<evidence type="ECO:0000259" key="10">
    <source>
        <dbReference type="PROSITE" id="PS50056"/>
    </source>
</evidence>
<evidence type="ECO:0000256" key="5">
    <source>
        <dbReference type="ARBA" id="ARBA00022912"/>
    </source>
</evidence>
<dbReference type="SMART" id="SM00060">
    <property type="entry name" value="FN3"/>
    <property type="match status" value="3"/>
</dbReference>
<dbReference type="SUPFAM" id="SSF52799">
    <property type="entry name" value="(Phosphotyrosine protein) phosphatases II"/>
    <property type="match status" value="2"/>
</dbReference>
<dbReference type="GO" id="GO:0016020">
    <property type="term" value="C:membrane"/>
    <property type="evidence" value="ECO:0007669"/>
    <property type="project" value="UniProtKB-SubCell"/>
</dbReference>
<keyword evidence="3 8" id="KW-0732">Signal</keyword>
<dbReference type="EC" id="3.1.3.48" evidence="2"/>
<dbReference type="InterPro" id="IPR016130">
    <property type="entry name" value="Tyr_Pase_AS"/>
</dbReference>
<dbReference type="InterPro" id="IPR003961">
    <property type="entry name" value="FN3_dom"/>
</dbReference>
<dbReference type="FunFam" id="3.90.190.10:FF:000102">
    <property type="entry name" value="Receptor-type tyrosine-protein phosphatase"/>
    <property type="match status" value="1"/>
</dbReference>
<dbReference type="PROSITE" id="PS50055">
    <property type="entry name" value="TYR_PHOSPHATASE_PTP"/>
    <property type="match status" value="1"/>
</dbReference>
<comment type="subcellular location">
    <subcellularLocation>
        <location evidence="1">Membrane</location>
        <topology evidence="1">Single-pass membrane protein</topology>
    </subcellularLocation>
</comment>
<evidence type="ECO:0000256" key="2">
    <source>
        <dbReference type="ARBA" id="ARBA00013064"/>
    </source>
</evidence>
<dbReference type="SUPFAM" id="SSF49265">
    <property type="entry name" value="Fibronectin type III"/>
    <property type="match status" value="2"/>
</dbReference>
<keyword evidence="4" id="KW-0378">Hydrolase</keyword>
<evidence type="ECO:0000256" key="6">
    <source>
        <dbReference type="ARBA" id="ARBA00023136"/>
    </source>
</evidence>
<reference evidence="13" key="1">
    <citation type="submission" date="2022-11" db="UniProtKB">
        <authorList>
            <consortium name="WormBaseParasite"/>
        </authorList>
    </citation>
    <scope>IDENTIFICATION</scope>
</reference>
<feature type="domain" description="Tyrosine specific protein phosphatases" evidence="10">
    <location>
        <begin position="836"/>
        <end position="905"/>
    </location>
</feature>
<dbReference type="Pfam" id="PF00041">
    <property type="entry name" value="fn3"/>
    <property type="match status" value="2"/>
</dbReference>
<sequence>MSLLILPLLSLLAAQGTTANSGSNQPVELRALNGTQLILKCPPAEFLVRNHMAPDFENPQLVRRLDWFHDNALVASYQQEVVSDISQQWWVSSTRYELRKPFYELGLSPLLPQDSGVTFSLVVLVKPLAPSKPQVTSYTDKSVTLGWSQSAGAAHRPILRYSILISQVDDNNLRVLTTDDNRTHAVVSQLLPNTQYVFSVRAENSAGESGFGPETVFKTIGQAPSVGPQIVSLANGTTGCIDVEWKLPEESTDQTIVGYRIMVHRIGTGAMREWYVKGHKQSLCSLEFFTDYITQQAAPEGPPEHIVVKPLSATTITVSWRQPSTPNGPILSYQIYYKEHKSQKQHPTLIRLLVEPGELSKTFAYNLTKLVPLTTYKFRLSASTMVGESDKSAPQQVTTDRDAPSPPQLLHISHGGGACTAATVHVEWSTASKGDAEKGKLQYRLMLESANKKTMHLNTTLNRILVNHLEPSTQYFVEVRALVPSLYNNNTYLESGPSRRETFIIYKDKCQLHSSICLVSTANCQSLALPAMDSTNPSTYNQLSSQYTSTSFVILLAGVIMTIVLSMFFTWFLKSQCILFKEFLRKAEKKKDLKTNHHHVQNHSHPQHPQHQEIISLVNDPLEMVFGQTVTIHQFDDYCNQLAENSNDGYRIQFQELELETNEEVFDSMTSEEESLDENNRLKNRYMNIGAVEHTRIRIFSGTSADGYINANYIDSCDDKNAYIATQAPLPHTFSDFWTMVWQEKCNVIVVITNLVESGRRKCDQYWPSTPNTTMDFDNFQLTLNSEEHNSVFVHRIITLKSHICNPAGTSERIIHQLHFTSWPDHGVPDTVFPLLYFLNYVSEINSTGPIVVHCSAGVGRSGSFILIDSMRRHLLQCDRINIQAHLRHIRRQRARLVQTLDQYMFCHEVLRQLIRHGVTRQPVLDFPNYLDFLFSQLNLGGDGRSRLQLQYEDLCRCIHDPRCVRSTGCIVLPGYHRADEFLVCSWPAECPDLWITLWDHQCQTIVLLGSDAEVSDYFRLDHQTGGLITSNGNAMTTSSNTSNADLWLSATPKIVHIEDSTDPSHESDGIGRRRSIHVSHHSKDHMLLRMAMKRPRGGPTSSLPYILCALQSAACQLETERYVDVCLFLASYRHLACGCWSSQSNVEYIYTKVLELIQMQRRPAI</sequence>
<dbReference type="CDD" id="cd00063">
    <property type="entry name" value="FN3"/>
    <property type="match status" value="3"/>
</dbReference>
<dbReference type="InterPro" id="IPR000387">
    <property type="entry name" value="Tyr_Pase_dom"/>
</dbReference>
<proteinExistence type="predicted"/>
<keyword evidence="5" id="KW-0904">Protein phosphatase</keyword>
<accession>A0A915DDL1</accession>
<dbReference type="InterPro" id="IPR003595">
    <property type="entry name" value="Tyr_Pase_cat"/>
</dbReference>
<evidence type="ECO:0000256" key="8">
    <source>
        <dbReference type="SAM" id="SignalP"/>
    </source>
</evidence>
<name>A0A915DDL1_9BILA</name>
<dbReference type="GO" id="GO:0004725">
    <property type="term" value="F:protein tyrosine phosphatase activity"/>
    <property type="evidence" value="ECO:0007669"/>
    <property type="project" value="UniProtKB-EC"/>
</dbReference>
<organism evidence="12 13">
    <name type="scientific">Ditylenchus dipsaci</name>
    <dbReference type="NCBI Taxonomy" id="166011"/>
    <lineage>
        <taxon>Eukaryota</taxon>
        <taxon>Metazoa</taxon>
        <taxon>Ecdysozoa</taxon>
        <taxon>Nematoda</taxon>
        <taxon>Chromadorea</taxon>
        <taxon>Rhabditida</taxon>
        <taxon>Tylenchina</taxon>
        <taxon>Tylenchomorpha</taxon>
        <taxon>Sphaerularioidea</taxon>
        <taxon>Anguinidae</taxon>
        <taxon>Anguininae</taxon>
        <taxon>Ditylenchus</taxon>
    </lineage>
</organism>
<feature type="domain" description="Fibronectin type-III" evidence="11">
    <location>
        <begin position="403"/>
        <end position="508"/>
    </location>
</feature>
<dbReference type="GO" id="GO:0045202">
    <property type="term" value="C:synapse"/>
    <property type="evidence" value="ECO:0007669"/>
    <property type="project" value="UniProtKB-ARBA"/>
</dbReference>
<dbReference type="InterPro" id="IPR000242">
    <property type="entry name" value="PTP_cat"/>
</dbReference>
<evidence type="ECO:0000313" key="13">
    <source>
        <dbReference type="WBParaSite" id="jg18105"/>
    </source>
</evidence>
<dbReference type="SMART" id="SM00404">
    <property type="entry name" value="PTPc_motif"/>
    <property type="match status" value="1"/>
</dbReference>
<dbReference type="AlphaFoldDB" id="A0A915DDL1"/>
<dbReference type="Pfam" id="PF00102">
    <property type="entry name" value="Y_phosphatase"/>
    <property type="match status" value="1"/>
</dbReference>
<feature type="chain" id="PRO_5038123210" description="protein-tyrosine-phosphatase" evidence="8">
    <location>
        <begin position="20"/>
        <end position="1166"/>
    </location>
</feature>
<evidence type="ECO:0000256" key="3">
    <source>
        <dbReference type="ARBA" id="ARBA00022729"/>
    </source>
</evidence>
<evidence type="ECO:0000259" key="11">
    <source>
        <dbReference type="PROSITE" id="PS50853"/>
    </source>
</evidence>
<feature type="domain" description="Fibronectin type-III" evidence="11">
    <location>
        <begin position="129"/>
        <end position="222"/>
    </location>
</feature>
<evidence type="ECO:0000313" key="12">
    <source>
        <dbReference type="Proteomes" id="UP000887574"/>
    </source>
</evidence>
<dbReference type="InterPro" id="IPR013783">
    <property type="entry name" value="Ig-like_fold"/>
</dbReference>
<evidence type="ECO:0000256" key="7">
    <source>
        <dbReference type="ARBA" id="ARBA00051722"/>
    </source>
</evidence>
<protein>
    <recommendedName>
        <fullName evidence="2">protein-tyrosine-phosphatase</fullName>
        <ecNumber evidence="2">3.1.3.48</ecNumber>
    </recommendedName>
</protein>
<dbReference type="Gene3D" id="2.60.40.10">
    <property type="entry name" value="Immunoglobulins"/>
    <property type="match status" value="3"/>
</dbReference>
<dbReference type="PROSITE" id="PS50853">
    <property type="entry name" value="FN3"/>
    <property type="match status" value="3"/>
</dbReference>
<dbReference type="SMART" id="SM00194">
    <property type="entry name" value="PTPc"/>
    <property type="match status" value="1"/>
</dbReference>
<feature type="signal peptide" evidence="8">
    <location>
        <begin position="1"/>
        <end position="19"/>
    </location>
</feature>
<evidence type="ECO:0000256" key="4">
    <source>
        <dbReference type="ARBA" id="ARBA00022801"/>
    </source>
</evidence>
<keyword evidence="6" id="KW-0472">Membrane</keyword>
<dbReference type="InterPro" id="IPR036116">
    <property type="entry name" value="FN3_sf"/>
</dbReference>
<dbReference type="CDD" id="cd00047">
    <property type="entry name" value="PTPc"/>
    <property type="match status" value="1"/>
</dbReference>
<dbReference type="PROSITE" id="PS00383">
    <property type="entry name" value="TYR_PHOSPHATASE_1"/>
    <property type="match status" value="1"/>
</dbReference>
<dbReference type="PROSITE" id="PS50056">
    <property type="entry name" value="TYR_PHOSPHATASE_2"/>
    <property type="match status" value="1"/>
</dbReference>
<feature type="domain" description="Tyrosine-protein phosphatase" evidence="9">
    <location>
        <begin position="650"/>
        <end position="914"/>
    </location>
</feature>
<dbReference type="PRINTS" id="PR00700">
    <property type="entry name" value="PRTYPHPHTASE"/>
</dbReference>
<dbReference type="Proteomes" id="UP000887574">
    <property type="component" value="Unplaced"/>
</dbReference>
<dbReference type="Gene3D" id="3.90.190.10">
    <property type="entry name" value="Protein tyrosine phosphatase superfamily"/>
    <property type="match status" value="1"/>
</dbReference>
<feature type="domain" description="Fibronectin type-III" evidence="11">
    <location>
        <begin position="302"/>
        <end position="402"/>
    </location>
</feature>
<keyword evidence="12" id="KW-1185">Reference proteome</keyword>
<dbReference type="PANTHER" id="PTHR19134">
    <property type="entry name" value="RECEPTOR-TYPE TYROSINE-PROTEIN PHOSPHATASE"/>
    <property type="match status" value="1"/>
</dbReference>
<evidence type="ECO:0000256" key="1">
    <source>
        <dbReference type="ARBA" id="ARBA00004167"/>
    </source>
</evidence>
<evidence type="ECO:0000259" key="9">
    <source>
        <dbReference type="PROSITE" id="PS50055"/>
    </source>
</evidence>
<dbReference type="PANTHER" id="PTHR19134:SF540">
    <property type="entry name" value="TYROSINE-PROTEIN PHOSPHATASE 99A"/>
    <property type="match status" value="1"/>
</dbReference>
<dbReference type="InterPro" id="IPR029021">
    <property type="entry name" value="Prot-tyrosine_phosphatase-like"/>
</dbReference>
<dbReference type="WBParaSite" id="jg18105">
    <property type="protein sequence ID" value="jg18105"/>
    <property type="gene ID" value="jg18105"/>
</dbReference>
<dbReference type="InterPro" id="IPR050348">
    <property type="entry name" value="Protein-Tyr_Phosphatase"/>
</dbReference>